<name>A0ABN1EGM2_9PROT</name>
<dbReference type="InterPro" id="IPR017925">
    <property type="entry name" value="DHFR_CS"/>
</dbReference>
<evidence type="ECO:0000256" key="7">
    <source>
        <dbReference type="ARBA" id="ARBA00025067"/>
    </source>
</evidence>
<comment type="catalytic activity">
    <reaction evidence="8">
        <text>(6S)-5,6,7,8-tetrahydrofolate + NADP(+) = 7,8-dihydrofolate + NADPH + H(+)</text>
        <dbReference type="Rhea" id="RHEA:15009"/>
        <dbReference type="ChEBI" id="CHEBI:15378"/>
        <dbReference type="ChEBI" id="CHEBI:57451"/>
        <dbReference type="ChEBI" id="CHEBI:57453"/>
        <dbReference type="ChEBI" id="CHEBI:57783"/>
        <dbReference type="ChEBI" id="CHEBI:58349"/>
        <dbReference type="EC" id="1.5.1.3"/>
    </reaction>
</comment>
<keyword evidence="6 8" id="KW-0560">Oxidoreductase</keyword>
<keyword evidence="5 8" id="KW-0521">NADP</keyword>
<reference evidence="11 12" key="1">
    <citation type="journal article" date="2019" name="Int. J. Syst. Evol. Microbiol.">
        <title>The Global Catalogue of Microorganisms (GCM) 10K type strain sequencing project: providing services to taxonomists for standard genome sequencing and annotation.</title>
        <authorList>
            <consortium name="The Broad Institute Genomics Platform"/>
            <consortium name="The Broad Institute Genome Sequencing Center for Infectious Disease"/>
            <person name="Wu L."/>
            <person name="Ma J."/>
        </authorList>
    </citation>
    <scope>NUCLEOTIDE SEQUENCE [LARGE SCALE GENOMIC DNA]</scope>
    <source>
        <strain evidence="11 12">JCM 15089</strain>
    </source>
</reference>
<dbReference type="InterPro" id="IPR001796">
    <property type="entry name" value="DHFR_dom"/>
</dbReference>
<dbReference type="Pfam" id="PF00186">
    <property type="entry name" value="DHFR_1"/>
    <property type="match status" value="1"/>
</dbReference>
<gene>
    <name evidence="11" type="ORF">GCM10008942_12790</name>
</gene>
<comment type="pathway">
    <text evidence="1 8">Cofactor biosynthesis; tetrahydrofolate biosynthesis; 5,6,7,8-tetrahydrofolate from 7,8-dihydrofolate: step 1/1.</text>
</comment>
<dbReference type="PROSITE" id="PS00075">
    <property type="entry name" value="DHFR_1"/>
    <property type="match status" value="1"/>
</dbReference>
<dbReference type="Proteomes" id="UP001499951">
    <property type="component" value="Unassembled WGS sequence"/>
</dbReference>
<dbReference type="PIRSF" id="PIRSF000194">
    <property type="entry name" value="DHFR"/>
    <property type="match status" value="1"/>
</dbReference>
<evidence type="ECO:0000259" key="10">
    <source>
        <dbReference type="PROSITE" id="PS51330"/>
    </source>
</evidence>
<dbReference type="PANTHER" id="PTHR48069:SF3">
    <property type="entry name" value="DIHYDROFOLATE REDUCTASE"/>
    <property type="match status" value="1"/>
</dbReference>
<evidence type="ECO:0000256" key="5">
    <source>
        <dbReference type="ARBA" id="ARBA00022857"/>
    </source>
</evidence>
<dbReference type="PANTHER" id="PTHR48069">
    <property type="entry name" value="DIHYDROFOLATE REDUCTASE"/>
    <property type="match status" value="1"/>
</dbReference>
<feature type="domain" description="DHFR" evidence="10">
    <location>
        <begin position="5"/>
        <end position="164"/>
    </location>
</feature>
<evidence type="ECO:0000313" key="12">
    <source>
        <dbReference type="Proteomes" id="UP001499951"/>
    </source>
</evidence>
<accession>A0ABN1EGM2</accession>
<sequence>MAQAPIVLVLARAENGVIGADGRLPWGRLEGDLPRFKELTMGKPCIMGRKTWDSLPFKPLVGRTNIVVTRNRFFAAEGAVVATNIEKALRRADEEMPEAIMVIGGAEIFAQALPFADKIELTVVYGTPQGDVVMPDFPPGKWRQTASIEAGSTHRYVTLERRSV</sequence>
<keyword evidence="4 8" id="KW-0554">One-carbon metabolism</keyword>
<proteinExistence type="inferred from homology"/>
<dbReference type="EC" id="1.5.1.3" evidence="3 8"/>
<evidence type="ECO:0000256" key="9">
    <source>
        <dbReference type="RuleBase" id="RU004474"/>
    </source>
</evidence>
<dbReference type="InterPro" id="IPR024072">
    <property type="entry name" value="DHFR-like_dom_sf"/>
</dbReference>
<evidence type="ECO:0000256" key="4">
    <source>
        <dbReference type="ARBA" id="ARBA00022563"/>
    </source>
</evidence>
<evidence type="ECO:0000256" key="3">
    <source>
        <dbReference type="ARBA" id="ARBA00012856"/>
    </source>
</evidence>
<dbReference type="EMBL" id="BAAADD010000003">
    <property type="protein sequence ID" value="GAA0565854.1"/>
    <property type="molecule type" value="Genomic_DNA"/>
</dbReference>
<evidence type="ECO:0000256" key="2">
    <source>
        <dbReference type="ARBA" id="ARBA00009539"/>
    </source>
</evidence>
<comment type="similarity">
    <text evidence="2 8 9">Belongs to the dihydrofolate reductase family.</text>
</comment>
<dbReference type="PRINTS" id="PR00070">
    <property type="entry name" value="DHFR"/>
</dbReference>
<dbReference type="RefSeq" id="WP_166933383.1">
    <property type="nucleotide sequence ID" value="NZ_BAAADD010000003.1"/>
</dbReference>
<evidence type="ECO:0000256" key="6">
    <source>
        <dbReference type="ARBA" id="ARBA00023002"/>
    </source>
</evidence>
<comment type="caution">
    <text evidence="11">The sequence shown here is derived from an EMBL/GenBank/DDBJ whole genome shotgun (WGS) entry which is preliminary data.</text>
</comment>
<evidence type="ECO:0000256" key="1">
    <source>
        <dbReference type="ARBA" id="ARBA00004903"/>
    </source>
</evidence>
<evidence type="ECO:0000313" key="11">
    <source>
        <dbReference type="EMBL" id="GAA0565854.1"/>
    </source>
</evidence>
<dbReference type="CDD" id="cd00209">
    <property type="entry name" value="DHFR"/>
    <property type="match status" value="1"/>
</dbReference>
<organism evidence="11 12">
    <name type="scientific">Rhizomicrobium electricum</name>
    <dbReference type="NCBI Taxonomy" id="480070"/>
    <lineage>
        <taxon>Bacteria</taxon>
        <taxon>Pseudomonadati</taxon>
        <taxon>Pseudomonadota</taxon>
        <taxon>Alphaproteobacteria</taxon>
        <taxon>Micropepsales</taxon>
        <taxon>Micropepsaceae</taxon>
        <taxon>Rhizomicrobium</taxon>
    </lineage>
</organism>
<evidence type="ECO:0000256" key="8">
    <source>
        <dbReference type="PIRNR" id="PIRNR000194"/>
    </source>
</evidence>
<dbReference type="InterPro" id="IPR012259">
    <property type="entry name" value="DHFR"/>
</dbReference>
<keyword evidence="12" id="KW-1185">Reference proteome</keyword>
<dbReference type="Gene3D" id="3.40.430.10">
    <property type="entry name" value="Dihydrofolate Reductase, subunit A"/>
    <property type="match status" value="1"/>
</dbReference>
<comment type="function">
    <text evidence="7 8">Key enzyme in folate metabolism. Catalyzes an essential reaction for de novo glycine and purine synthesis, and for DNA precursor synthesis.</text>
</comment>
<dbReference type="PROSITE" id="PS51330">
    <property type="entry name" value="DHFR_2"/>
    <property type="match status" value="1"/>
</dbReference>
<dbReference type="SUPFAM" id="SSF53597">
    <property type="entry name" value="Dihydrofolate reductase-like"/>
    <property type="match status" value="1"/>
</dbReference>
<protein>
    <recommendedName>
        <fullName evidence="3 8">Dihydrofolate reductase</fullName>
        <ecNumber evidence="3 8">1.5.1.3</ecNumber>
    </recommendedName>
</protein>